<feature type="region of interest" description="Disordered" evidence="19">
    <location>
        <begin position="595"/>
        <end position="632"/>
    </location>
</feature>
<accession>A0A6L2PIX8</accession>
<dbReference type="InterPro" id="IPR028082">
    <property type="entry name" value="Peripla_BP_I"/>
</dbReference>
<dbReference type="PANTHER" id="PTHR18966">
    <property type="entry name" value="IONOTROPIC GLUTAMATE RECEPTOR"/>
    <property type="match status" value="1"/>
</dbReference>
<evidence type="ECO:0000256" key="15">
    <source>
        <dbReference type="ARBA" id="ARBA00034100"/>
    </source>
</evidence>
<feature type="transmembrane region" description="Helical" evidence="20">
    <location>
        <begin position="810"/>
        <end position="827"/>
    </location>
</feature>
<evidence type="ECO:0000256" key="13">
    <source>
        <dbReference type="ARBA" id="ARBA00023286"/>
    </source>
</evidence>
<dbReference type="InterPro" id="IPR001508">
    <property type="entry name" value="Iono_Glu_rcpt_met"/>
</dbReference>
<dbReference type="AlphaFoldDB" id="A0A6L2PIX8"/>
<evidence type="ECO:0000256" key="18">
    <source>
        <dbReference type="PIRSR" id="PIRSR601508-3"/>
    </source>
</evidence>
<keyword evidence="12" id="KW-0628">Postsynaptic cell membrane</keyword>
<evidence type="ECO:0000256" key="4">
    <source>
        <dbReference type="ARBA" id="ARBA00022475"/>
    </source>
</evidence>
<sequence>ELSPFEVRLEPSLREMLEAMRALLLATHWHSFTVLADNSASSGVLLRRDLVSILEAPPLNPTLLMMPNGGAQRHSIFRRLADISRATRGVVLLICNLQTAKRVTAEAKRLNMMSGHFVWLWIDTSASSTFAAHRNVPFAADNNNTRSDPISFNTTVNNPAPYEQSIAQVTAGSRSRYSSSKRRERNSDVNGKLWDPSSGNNSDFLDTTLTASSLEEAMIGIRRTRASENVMRDASTSLKYMKASSLFSSTTKSESGQMNSHQTSSNILRTSSQRENTVTEDDMNNIKDTFASAASRGTSFNSLDLISKSDGLSSNYIKARSKDSVGVPLLGQDRIGDNMNFKDLKPRPESAENVQSVSDGWLYQESKNAGSERFKVNFPGLNEESGDEDVEDSLPVGLLAMRTQQMRLDRHLVKGAVRLIADTLLRVLTQCSDWMPAPPSSNNSCWNSPSDSYQNFSNMFTRELRTAVTEALAGKRVYEVGDKVDKSLVASFDILNLVPEKSATDYDGTLGVDEPEGDSVAVAWKTVGEVTGRTVRLNTIVWPGGDLVVAGLSARTRSVFRIVTALAPPFVMESELDEDGQSLIDEDSLLNVRTVKKSESKSVPHDAESKQHGRNSEDVRRRPLASSSSTFELPNSHQRYKYRTNCCYGLSMDLLENVAQELEFDFHLYIVADGLFGSRTRDVPPTHHPRSKNAVVGESDTKWNGIVGDLVSGAAHMSFAALSVSSARSEVIDFSAPYFFSGVSFLAAPTQKSEIPLLAFLLPFSPELWIAIFTSLNITAMAVAVYEWLSPFGLNPWGRQRSKNFSIASALWVMWGLLCGHLVAFKAPKSWPNKFLINVWGGFSVIFVASYTANIAALIAGLFFHNDVSNYHDRSLLSQRVGAPRASAADYYVHHANPHLWQHMQKYALIDVEDGIQHLKNGSLDILIADTPILDYYRATDHGCKLQKIGDAINEDTYAVGMAKGFPLKDSISAVIAKYSSNGYMDILQEKWYGGLPCFKLATDMAQPRPLGVAAVTGVFILLGLGMVLGCLILIFEHLFYRYTLPILRHKPKGTIWRSRNIMFFSQKLYRFINCVELVSPHHAARELVHTIRQGQITSLFQKSVKRKEHEQRRRRKSKAQFFEMIQEIRRCFTGKKHQSIQGQATEATAV</sequence>
<keyword evidence="10" id="KW-0675">Receptor</keyword>
<feature type="site" description="Crucial to convey clamshell closure to channel opening" evidence="17">
    <location>
        <position position="868"/>
    </location>
</feature>
<dbReference type="InterPro" id="IPR001320">
    <property type="entry name" value="Iontro_rcpt_C"/>
</dbReference>
<dbReference type="GO" id="GO:0038023">
    <property type="term" value="F:signaling receptor activity"/>
    <property type="evidence" value="ECO:0007669"/>
    <property type="project" value="InterPro"/>
</dbReference>
<dbReference type="Pfam" id="PF00060">
    <property type="entry name" value="Lig_chan"/>
    <property type="match status" value="1"/>
</dbReference>
<feature type="site" description="Interaction with the cone snail toxin Con-ikot-ikot" evidence="17">
    <location>
        <position position="978"/>
    </location>
</feature>
<evidence type="ECO:0000256" key="17">
    <source>
        <dbReference type="PIRSR" id="PIRSR601508-2"/>
    </source>
</evidence>
<proteinExistence type="inferred from homology"/>
<comment type="caution">
    <text evidence="23">The sequence shown here is derived from an EMBL/GenBank/DDBJ whole genome shotgun (WGS) entry which is preliminary data.</text>
</comment>
<feature type="transmembrane region" description="Helical" evidence="20">
    <location>
        <begin position="839"/>
        <end position="864"/>
    </location>
</feature>
<evidence type="ECO:0000256" key="19">
    <source>
        <dbReference type="SAM" id="MobiDB-lite"/>
    </source>
</evidence>
<feature type="binding site" evidence="16">
    <location>
        <position position="723"/>
    </location>
    <ligand>
        <name>L-glutamate</name>
        <dbReference type="ChEBI" id="CHEBI:29985"/>
    </ligand>
</feature>
<dbReference type="GO" id="GO:0045211">
    <property type="term" value="C:postsynaptic membrane"/>
    <property type="evidence" value="ECO:0007669"/>
    <property type="project" value="UniProtKB-SubCell"/>
</dbReference>
<evidence type="ECO:0000313" key="23">
    <source>
        <dbReference type="EMBL" id="GFG32509.1"/>
    </source>
</evidence>
<evidence type="ECO:0000256" key="7">
    <source>
        <dbReference type="ARBA" id="ARBA00023018"/>
    </source>
</evidence>
<evidence type="ECO:0000256" key="14">
    <source>
        <dbReference type="ARBA" id="ARBA00023303"/>
    </source>
</evidence>
<dbReference type="InterPro" id="IPR001828">
    <property type="entry name" value="ANF_lig-bd_rcpt"/>
</dbReference>
<evidence type="ECO:0000259" key="22">
    <source>
        <dbReference type="SMART" id="SM00918"/>
    </source>
</evidence>
<comment type="subcellular location">
    <subcellularLocation>
        <location evidence="1">Cell membrane</location>
        <topology evidence="1">Multi-pass membrane protein</topology>
    </subcellularLocation>
    <subcellularLocation>
        <location evidence="15">Postsynaptic cell membrane</location>
    </subcellularLocation>
</comment>
<dbReference type="InParanoid" id="A0A6L2PIX8"/>
<dbReference type="Pfam" id="PF10613">
    <property type="entry name" value="Lig_chan-Glu_bd"/>
    <property type="match status" value="1"/>
</dbReference>
<feature type="transmembrane region" description="Helical" evidence="20">
    <location>
        <begin position="1011"/>
        <end position="1036"/>
    </location>
</feature>
<evidence type="ECO:0000256" key="10">
    <source>
        <dbReference type="ARBA" id="ARBA00023170"/>
    </source>
</evidence>
<evidence type="ECO:0000256" key="6">
    <source>
        <dbReference type="ARBA" id="ARBA00022989"/>
    </source>
</evidence>
<dbReference type="FunFam" id="1.10.287.70:FF:000191">
    <property type="entry name" value="Glutamate receptor ionotropic, NMDA 3A"/>
    <property type="match status" value="1"/>
</dbReference>
<protein>
    <recommendedName>
        <fullName evidence="25">Ionotropic glutamate receptor C-terminal domain-containing protein</fullName>
    </recommendedName>
</protein>
<keyword evidence="7" id="KW-0770">Synapse</keyword>
<dbReference type="Proteomes" id="UP000502823">
    <property type="component" value="Unassembled WGS sequence"/>
</dbReference>
<reference evidence="24" key="1">
    <citation type="submission" date="2020-01" db="EMBL/GenBank/DDBJ databases">
        <title>Draft genome sequence of the Termite Coptotermes fromosanus.</title>
        <authorList>
            <person name="Itakura S."/>
            <person name="Yosikawa Y."/>
            <person name="Umezawa K."/>
        </authorList>
    </citation>
    <scope>NUCLEOTIDE SEQUENCE [LARGE SCALE GENOMIC DNA]</scope>
</reference>
<keyword evidence="24" id="KW-1185">Reference proteome</keyword>
<evidence type="ECO:0000256" key="9">
    <source>
        <dbReference type="ARBA" id="ARBA00023136"/>
    </source>
</evidence>
<feature type="domain" description="Ionotropic glutamate receptor C-terminal" evidence="21">
    <location>
        <begin position="639"/>
        <end position="995"/>
    </location>
</feature>
<keyword evidence="8" id="KW-0406">Ion transport</keyword>
<evidence type="ECO:0000313" key="24">
    <source>
        <dbReference type="Proteomes" id="UP000502823"/>
    </source>
</evidence>
<dbReference type="SMART" id="SM00079">
    <property type="entry name" value="PBPe"/>
    <property type="match status" value="1"/>
</dbReference>
<evidence type="ECO:0000256" key="20">
    <source>
        <dbReference type="SAM" id="Phobius"/>
    </source>
</evidence>
<keyword evidence="9 20" id="KW-0472">Membrane</keyword>
<dbReference type="OrthoDB" id="5984008at2759"/>
<dbReference type="InterPro" id="IPR019594">
    <property type="entry name" value="Glu/Gly-bd"/>
</dbReference>
<dbReference type="FunFam" id="3.40.190.10:FF:000324">
    <property type="entry name" value="Predicted protein"/>
    <property type="match status" value="1"/>
</dbReference>
<feature type="non-terminal residue" evidence="23">
    <location>
        <position position="1"/>
    </location>
</feature>
<evidence type="ECO:0000256" key="11">
    <source>
        <dbReference type="ARBA" id="ARBA00023180"/>
    </source>
</evidence>
<keyword evidence="11" id="KW-0325">Glycoprotein</keyword>
<feature type="compositionally biased region" description="Polar residues" evidence="19">
    <location>
        <begin position="256"/>
        <end position="276"/>
    </location>
</feature>
<dbReference type="Gene3D" id="3.40.190.10">
    <property type="entry name" value="Periplasmic binding protein-like II"/>
    <property type="match status" value="2"/>
</dbReference>
<evidence type="ECO:0000256" key="16">
    <source>
        <dbReference type="PIRSR" id="PIRSR601508-1"/>
    </source>
</evidence>
<keyword evidence="6 20" id="KW-1133">Transmembrane helix</keyword>
<evidence type="ECO:0008006" key="25">
    <source>
        <dbReference type="Google" id="ProtNLM"/>
    </source>
</evidence>
<keyword evidence="5 20" id="KW-0812">Transmembrane</keyword>
<feature type="binding site" evidence="16">
    <location>
        <position position="728"/>
    </location>
    <ligand>
        <name>L-glutamate</name>
        <dbReference type="ChEBI" id="CHEBI:29985"/>
    </ligand>
</feature>
<feature type="binding site" evidence="16">
    <location>
        <position position="930"/>
    </location>
    <ligand>
        <name>L-glutamate</name>
        <dbReference type="ChEBI" id="CHEBI:29985"/>
    </ligand>
</feature>
<dbReference type="SUPFAM" id="SSF53850">
    <property type="entry name" value="Periplasmic binding protein-like II"/>
    <property type="match status" value="1"/>
</dbReference>
<feature type="compositionally biased region" description="Basic and acidic residues" evidence="19">
    <location>
        <begin position="596"/>
        <end position="621"/>
    </location>
</feature>
<evidence type="ECO:0000256" key="3">
    <source>
        <dbReference type="ARBA" id="ARBA00022448"/>
    </source>
</evidence>
<feature type="transmembrane region" description="Helical" evidence="20">
    <location>
        <begin position="768"/>
        <end position="789"/>
    </location>
</feature>
<evidence type="ECO:0000259" key="21">
    <source>
        <dbReference type="SMART" id="SM00079"/>
    </source>
</evidence>
<evidence type="ECO:0000256" key="2">
    <source>
        <dbReference type="ARBA" id="ARBA00008685"/>
    </source>
</evidence>
<organism evidence="23 24">
    <name type="scientific">Coptotermes formosanus</name>
    <name type="common">Formosan subterranean termite</name>
    <dbReference type="NCBI Taxonomy" id="36987"/>
    <lineage>
        <taxon>Eukaryota</taxon>
        <taxon>Metazoa</taxon>
        <taxon>Ecdysozoa</taxon>
        <taxon>Arthropoda</taxon>
        <taxon>Hexapoda</taxon>
        <taxon>Insecta</taxon>
        <taxon>Pterygota</taxon>
        <taxon>Neoptera</taxon>
        <taxon>Polyneoptera</taxon>
        <taxon>Dictyoptera</taxon>
        <taxon>Blattodea</taxon>
        <taxon>Blattoidea</taxon>
        <taxon>Termitoidae</taxon>
        <taxon>Rhinotermitidae</taxon>
        <taxon>Coptotermes</taxon>
    </lineage>
</organism>
<feature type="disulfide bond" evidence="18">
    <location>
        <begin position="944"/>
        <end position="998"/>
    </location>
</feature>
<dbReference type="SMART" id="SM00918">
    <property type="entry name" value="Lig_chan-Glu_bd"/>
    <property type="match status" value="1"/>
</dbReference>
<feature type="region of interest" description="Disordered" evidence="19">
    <location>
        <begin position="250"/>
        <end position="277"/>
    </location>
</feature>
<feature type="region of interest" description="Disordered" evidence="19">
    <location>
        <begin position="169"/>
        <end position="197"/>
    </location>
</feature>
<dbReference type="Gene3D" id="1.10.287.70">
    <property type="match status" value="1"/>
</dbReference>
<dbReference type="InterPro" id="IPR015683">
    <property type="entry name" value="Ionotropic_Glu_rcpt"/>
</dbReference>
<keyword evidence="18" id="KW-1015">Disulfide bond</keyword>
<keyword evidence="3" id="KW-0813">Transport</keyword>
<dbReference type="GO" id="GO:0015276">
    <property type="term" value="F:ligand-gated monoatomic ion channel activity"/>
    <property type="evidence" value="ECO:0007669"/>
    <property type="project" value="InterPro"/>
</dbReference>
<dbReference type="PRINTS" id="PR00177">
    <property type="entry name" value="NMDARECEPTOR"/>
</dbReference>
<dbReference type="Gene3D" id="3.40.50.2300">
    <property type="match status" value="1"/>
</dbReference>
<comment type="similarity">
    <text evidence="2">Belongs to the glutamate-gated ion channel (TC 1.A.10.1) family.</text>
</comment>
<keyword evidence="13" id="KW-1071">Ligand-gated ion channel</keyword>
<keyword evidence="14" id="KW-0407">Ion channel</keyword>
<evidence type="ECO:0000256" key="1">
    <source>
        <dbReference type="ARBA" id="ARBA00004651"/>
    </source>
</evidence>
<feature type="site" description="Interaction with the cone snail toxin Con-ikot-ikot" evidence="17">
    <location>
        <position position="679"/>
    </location>
</feature>
<gene>
    <name evidence="23" type="ORF">Cfor_06235</name>
</gene>
<dbReference type="Pfam" id="PF01094">
    <property type="entry name" value="ANF_receptor"/>
    <property type="match status" value="1"/>
</dbReference>
<feature type="domain" description="Ionotropic glutamate receptor L-glutamate and glycine-binding" evidence="22">
    <location>
        <begin position="639"/>
        <end position="712"/>
    </location>
</feature>
<dbReference type="SUPFAM" id="SSF53822">
    <property type="entry name" value="Periplasmic binding protein-like I"/>
    <property type="match status" value="1"/>
</dbReference>
<evidence type="ECO:0000256" key="8">
    <source>
        <dbReference type="ARBA" id="ARBA00023065"/>
    </source>
</evidence>
<evidence type="ECO:0000256" key="12">
    <source>
        <dbReference type="ARBA" id="ARBA00023257"/>
    </source>
</evidence>
<keyword evidence="4" id="KW-1003">Cell membrane</keyword>
<evidence type="ECO:0000256" key="5">
    <source>
        <dbReference type="ARBA" id="ARBA00022692"/>
    </source>
</evidence>
<name>A0A6L2PIX8_COPFO</name>
<dbReference type="EMBL" id="BLKM01008101">
    <property type="protein sequence ID" value="GFG32509.1"/>
    <property type="molecule type" value="Genomic_DNA"/>
</dbReference>